<dbReference type="AlphaFoldDB" id="A0A0C2BP63"/>
<proteinExistence type="predicted"/>
<protein>
    <submittedName>
        <fullName evidence="2">Signal peptide protein</fullName>
    </submittedName>
</protein>
<feature type="signal peptide" evidence="1">
    <location>
        <begin position="1"/>
        <end position="18"/>
    </location>
</feature>
<comment type="caution">
    <text evidence="2">The sequence shown here is derived from an EMBL/GenBank/DDBJ whole genome shotgun (WGS) entry which is preliminary data.</text>
</comment>
<feature type="chain" id="PRO_5002146288" evidence="1">
    <location>
        <begin position="19"/>
        <end position="180"/>
    </location>
</feature>
<sequence length="180" mass="20382">MLATMLLALAFGAPAAKAEGVDITRASLESSDEGYRLAIAFSFDLNRSLEDAIQRGIPLYFTTEIELSRPRWYWFNEKTLSASQTVRISYNALTRQYQAAIGGQLQASFSTLDEALSLVRRPGRWVVADKGTLKPGEVYNVEVRMFLDVARLPKPFQVNALNNSDWRFSSDWKQFTFRAE</sequence>
<evidence type="ECO:0000313" key="3">
    <source>
        <dbReference type="Proteomes" id="UP000031572"/>
    </source>
</evidence>
<dbReference type="InterPro" id="IPR025500">
    <property type="entry name" value="DUF4390"/>
</dbReference>
<reference evidence="2 3" key="1">
    <citation type="submission" date="2014-12" db="EMBL/GenBank/DDBJ databases">
        <title>Denitrispirillum autotrophicum gen. nov., sp. nov., Denitrifying, Facultatively Autotrophic Bacteria Isolated from Rice Paddy Soil.</title>
        <authorList>
            <person name="Ishii S."/>
            <person name="Ashida N."/>
            <person name="Ohno H."/>
            <person name="Otsuka S."/>
            <person name="Yokota A."/>
            <person name="Senoo K."/>
        </authorList>
    </citation>
    <scope>NUCLEOTIDE SEQUENCE [LARGE SCALE GENOMIC DNA]</scope>
    <source>
        <strain evidence="2 3">TSA66</strain>
    </source>
</reference>
<accession>A0A0C2BP63</accession>
<keyword evidence="3" id="KW-1185">Reference proteome</keyword>
<evidence type="ECO:0000313" key="2">
    <source>
        <dbReference type="EMBL" id="KIF83070.1"/>
    </source>
</evidence>
<keyword evidence="1" id="KW-0732">Signal</keyword>
<dbReference type="EMBL" id="JWJG01000028">
    <property type="protein sequence ID" value="KIF83070.1"/>
    <property type="molecule type" value="Genomic_DNA"/>
</dbReference>
<dbReference type="Proteomes" id="UP000031572">
    <property type="component" value="Unassembled WGS sequence"/>
</dbReference>
<name>A0A0C2BP63_9BURK</name>
<gene>
    <name evidence="2" type="ORF">TSA66_23100</name>
</gene>
<evidence type="ECO:0000256" key="1">
    <source>
        <dbReference type="SAM" id="SignalP"/>
    </source>
</evidence>
<dbReference type="RefSeq" id="WP_040041702.1">
    <property type="nucleotide sequence ID" value="NZ_JWJG01000028.1"/>
</dbReference>
<dbReference type="STRING" id="709839.TSA66_23100"/>
<dbReference type="Pfam" id="PF14334">
    <property type="entry name" value="DUF4390"/>
    <property type="match status" value="1"/>
</dbReference>
<organism evidence="2 3">
    <name type="scientific">Noviherbaspirillum autotrophicum</name>
    <dbReference type="NCBI Taxonomy" id="709839"/>
    <lineage>
        <taxon>Bacteria</taxon>
        <taxon>Pseudomonadati</taxon>
        <taxon>Pseudomonadota</taxon>
        <taxon>Betaproteobacteria</taxon>
        <taxon>Burkholderiales</taxon>
        <taxon>Oxalobacteraceae</taxon>
        <taxon>Noviherbaspirillum</taxon>
    </lineage>
</organism>